<comment type="similarity">
    <text evidence="2 11 12">Belongs to the TonB-dependent receptor family.</text>
</comment>
<sequence>MKQHRRMSRRQQLSRLLVPCTLAWSAAAADIGEGALVPPAQPPSETLVVNGKKAGETDLRRQSTAGKIVVGREEISRYGDSGLGEVLKRLPGLSVSGSGRSLQVRMQGMGSAYTQILINGEPIARGFSLDTLTPSQIERIEILRAPTAEYSAQAMGGILNIVLREGSRKQTTELSLRGRYSGQDQYAQPQLNLQRSDQLDRLGYTVGALLRHYDQTEHDTWQQMQRYDAAGLQQQDELTLDRYSARGVLFNLMPRFNWRYGEGDSLSLQMLLSHNVDTGQGEVQRRSLLAGTAPDYDGSLGSVDWRWGRAQGTLIRQMPLLDGGKLSLRWMAGQGSSHEDNRRVFSGVLSPGTPLLVHERQHNRDLRLAHSGKWSLPLSEAEHKLELGYETEWKQRREHKTRMADGVDLDAGLGRELTASTWLLAAYGQDEWSVNEQWSIYAGLRWEQLVSRSRDAQASLDRRSRVLSPSLQTVWRLPHSKQDQLRFGVSRSYAVPDLGNLLTKPRRVDDNTELTPDLAGNAALKPSLAWKFNAAYEHYLSKNGMLSAALNHQQIQDMVRQRTGREGERWVRRPYNLGRASLTGVELEAKFTLAELMEQAIPLDLQLAYSRYWSQVQDLPGPDNRLEDQETERLKLGMDYRLASLPLTLGGSYNWSPGQVVQLEAGTRRRKGRERSLDMYAAWRFSPQAQLRLTANQLGAGDDRQTESRQTEAGRSEQHSVERNATYWSATLELKY</sequence>
<keyword evidence="7 12" id="KW-0798">TonB box</keyword>
<dbReference type="InterPro" id="IPR012910">
    <property type="entry name" value="Plug_dom"/>
</dbReference>
<keyword evidence="18" id="KW-1185">Reference proteome</keyword>
<keyword evidence="5 11" id="KW-0812">Transmembrane</keyword>
<keyword evidence="8 11" id="KW-0472">Membrane</keyword>
<feature type="domain" description="TonB-dependent receptor-like beta-barrel" evidence="15">
    <location>
        <begin position="290"/>
        <end position="696"/>
    </location>
</feature>
<dbReference type="EMBL" id="JAUFPU010000002">
    <property type="protein sequence ID" value="MDN3575632.1"/>
    <property type="molecule type" value="Genomic_DNA"/>
</dbReference>
<dbReference type="InterPro" id="IPR037066">
    <property type="entry name" value="Plug_dom_sf"/>
</dbReference>
<evidence type="ECO:0000256" key="4">
    <source>
        <dbReference type="ARBA" id="ARBA00022452"/>
    </source>
</evidence>
<keyword evidence="4 11" id="KW-1134">Transmembrane beta strand</keyword>
<evidence type="ECO:0000256" key="2">
    <source>
        <dbReference type="ARBA" id="ARBA00009810"/>
    </source>
</evidence>
<gene>
    <name evidence="17" type="ORF">QWZ03_02460</name>
</gene>
<evidence type="ECO:0000313" key="18">
    <source>
        <dbReference type="Proteomes" id="UP001180081"/>
    </source>
</evidence>
<keyword evidence="10 11" id="KW-0998">Cell outer membrane</keyword>
<keyword evidence="6 14" id="KW-0732">Signal</keyword>
<dbReference type="PANTHER" id="PTHR30069">
    <property type="entry name" value="TONB-DEPENDENT OUTER MEMBRANE RECEPTOR"/>
    <property type="match status" value="1"/>
</dbReference>
<evidence type="ECO:0000259" key="15">
    <source>
        <dbReference type="Pfam" id="PF00593"/>
    </source>
</evidence>
<evidence type="ECO:0000256" key="8">
    <source>
        <dbReference type="ARBA" id="ARBA00023136"/>
    </source>
</evidence>
<feature type="chain" id="PRO_5046548838" evidence="14">
    <location>
        <begin position="29"/>
        <end position="736"/>
    </location>
</feature>
<dbReference type="InterPro" id="IPR036942">
    <property type="entry name" value="Beta-barrel_TonB_sf"/>
</dbReference>
<evidence type="ECO:0000256" key="6">
    <source>
        <dbReference type="ARBA" id="ARBA00022729"/>
    </source>
</evidence>
<proteinExistence type="inferred from homology"/>
<reference evidence="17" key="2">
    <citation type="submission" date="2023-06" db="EMBL/GenBank/DDBJ databases">
        <authorList>
            <person name="Lucena T."/>
            <person name="Sun Q."/>
        </authorList>
    </citation>
    <scope>NUCLEOTIDE SEQUENCE</scope>
    <source>
        <strain evidence="17">CECT 7703</strain>
    </source>
</reference>
<dbReference type="InterPro" id="IPR000531">
    <property type="entry name" value="Beta-barrel_TonB"/>
</dbReference>
<evidence type="ECO:0000256" key="5">
    <source>
        <dbReference type="ARBA" id="ARBA00022692"/>
    </source>
</evidence>
<evidence type="ECO:0000313" key="17">
    <source>
        <dbReference type="EMBL" id="MDN3575632.1"/>
    </source>
</evidence>
<evidence type="ECO:0000256" key="14">
    <source>
        <dbReference type="SAM" id="SignalP"/>
    </source>
</evidence>
<dbReference type="Pfam" id="PF07715">
    <property type="entry name" value="Plug"/>
    <property type="match status" value="1"/>
</dbReference>
<dbReference type="PROSITE" id="PS52016">
    <property type="entry name" value="TONB_DEPENDENT_REC_3"/>
    <property type="match status" value="1"/>
</dbReference>
<feature type="signal peptide" evidence="14">
    <location>
        <begin position="1"/>
        <end position="28"/>
    </location>
</feature>
<dbReference type="Gene3D" id="2.40.170.20">
    <property type="entry name" value="TonB-dependent receptor, beta-barrel domain"/>
    <property type="match status" value="1"/>
</dbReference>
<comment type="caution">
    <text evidence="17">The sequence shown here is derived from an EMBL/GenBank/DDBJ whole genome shotgun (WGS) entry which is preliminary data.</text>
</comment>
<dbReference type="Proteomes" id="UP001180081">
    <property type="component" value="Unassembled WGS sequence"/>
</dbReference>
<dbReference type="RefSeq" id="WP_290331273.1">
    <property type="nucleotide sequence ID" value="NZ_JAUFPU010000002.1"/>
</dbReference>
<evidence type="ECO:0000256" key="11">
    <source>
        <dbReference type="PROSITE-ProRule" id="PRU01360"/>
    </source>
</evidence>
<dbReference type="Pfam" id="PF00593">
    <property type="entry name" value="TonB_dep_Rec_b-barrel"/>
    <property type="match status" value="1"/>
</dbReference>
<evidence type="ECO:0000259" key="16">
    <source>
        <dbReference type="Pfam" id="PF07715"/>
    </source>
</evidence>
<evidence type="ECO:0000256" key="10">
    <source>
        <dbReference type="ARBA" id="ARBA00023237"/>
    </source>
</evidence>
<feature type="region of interest" description="Disordered" evidence="13">
    <location>
        <begin position="699"/>
        <end position="722"/>
    </location>
</feature>
<reference evidence="17" key="1">
    <citation type="journal article" date="2014" name="Int. J. Syst. Evol. Microbiol.">
        <title>Complete genome of a new Firmicutes species belonging to the dominant human colonic microbiota ('Ruminococcus bicirculans') reveals two chromosomes and a selective capacity to utilize plant glucans.</title>
        <authorList>
            <consortium name="NISC Comparative Sequencing Program"/>
            <person name="Wegmann U."/>
            <person name="Louis P."/>
            <person name="Goesmann A."/>
            <person name="Henrissat B."/>
            <person name="Duncan S.H."/>
            <person name="Flint H.J."/>
        </authorList>
    </citation>
    <scope>NUCLEOTIDE SEQUENCE</scope>
    <source>
        <strain evidence="17">CECT 7703</strain>
    </source>
</reference>
<keyword evidence="9 17" id="KW-0675">Receptor</keyword>
<keyword evidence="3 11" id="KW-0813">Transport</keyword>
<dbReference type="SUPFAM" id="SSF56935">
    <property type="entry name" value="Porins"/>
    <property type="match status" value="1"/>
</dbReference>
<name>A0ABT8B063_9NEIS</name>
<feature type="compositionally biased region" description="Basic and acidic residues" evidence="13">
    <location>
        <begin position="701"/>
        <end position="722"/>
    </location>
</feature>
<evidence type="ECO:0000256" key="7">
    <source>
        <dbReference type="ARBA" id="ARBA00023077"/>
    </source>
</evidence>
<evidence type="ECO:0000256" key="3">
    <source>
        <dbReference type="ARBA" id="ARBA00022448"/>
    </source>
</evidence>
<dbReference type="Gene3D" id="2.170.130.10">
    <property type="entry name" value="TonB-dependent receptor, plug domain"/>
    <property type="match status" value="1"/>
</dbReference>
<organism evidence="17 18">
    <name type="scientific">Chitinimonas viridis</name>
    <dbReference type="NCBI Taxonomy" id="664880"/>
    <lineage>
        <taxon>Bacteria</taxon>
        <taxon>Pseudomonadati</taxon>
        <taxon>Pseudomonadota</taxon>
        <taxon>Betaproteobacteria</taxon>
        <taxon>Neisseriales</taxon>
        <taxon>Chitinibacteraceae</taxon>
        <taxon>Chitinimonas</taxon>
    </lineage>
</organism>
<protein>
    <submittedName>
        <fullName evidence="17">TonB-dependent receptor</fullName>
    </submittedName>
</protein>
<accession>A0ABT8B063</accession>
<evidence type="ECO:0000256" key="12">
    <source>
        <dbReference type="RuleBase" id="RU003357"/>
    </source>
</evidence>
<evidence type="ECO:0000256" key="1">
    <source>
        <dbReference type="ARBA" id="ARBA00004571"/>
    </source>
</evidence>
<evidence type="ECO:0000256" key="13">
    <source>
        <dbReference type="SAM" id="MobiDB-lite"/>
    </source>
</evidence>
<evidence type="ECO:0000256" key="9">
    <source>
        <dbReference type="ARBA" id="ARBA00023170"/>
    </source>
</evidence>
<feature type="domain" description="TonB-dependent receptor plug" evidence="16">
    <location>
        <begin position="63"/>
        <end position="158"/>
    </location>
</feature>
<dbReference type="PANTHER" id="PTHR30069:SF29">
    <property type="entry name" value="HEMOGLOBIN AND HEMOGLOBIN-HAPTOGLOBIN-BINDING PROTEIN 1-RELATED"/>
    <property type="match status" value="1"/>
</dbReference>
<dbReference type="InterPro" id="IPR039426">
    <property type="entry name" value="TonB-dep_rcpt-like"/>
</dbReference>
<comment type="subcellular location">
    <subcellularLocation>
        <location evidence="1 11">Cell outer membrane</location>
        <topology evidence="1 11">Multi-pass membrane protein</topology>
    </subcellularLocation>
</comment>